<name>A0A655YC92_VIBCL</name>
<sequence length="72" mass="7881">MASSTNKLVTPEQALLTTKRVCGLFSIMAEQRLMASKLATLVPPNLATLNVLTAILPDFLKNELLVTQRPML</sequence>
<dbReference type="AlphaFoldDB" id="A0A655YC92"/>
<dbReference type="EMBL" id="CWQJ01000013">
    <property type="protein sequence ID" value="CSC30509.1"/>
    <property type="molecule type" value="Genomic_DNA"/>
</dbReference>
<proteinExistence type="predicted"/>
<evidence type="ECO:0000313" key="1">
    <source>
        <dbReference type="EMBL" id="CSC30509.1"/>
    </source>
</evidence>
<organism evidence="1 2">
    <name type="scientific">Vibrio cholerae</name>
    <dbReference type="NCBI Taxonomy" id="666"/>
    <lineage>
        <taxon>Bacteria</taxon>
        <taxon>Pseudomonadati</taxon>
        <taxon>Pseudomonadota</taxon>
        <taxon>Gammaproteobacteria</taxon>
        <taxon>Vibrionales</taxon>
        <taxon>Vibrionaceae</taxon>
        <taxon>Vibrio</taxon>
    </lineage>
</organism>
<protein>
    <submittedName>
        <fullName evidence="1">Uncharacterized protein</fullName>
    </submittedName>
</protein>
<reference evidence="1 2" key="1">
    <citation type="submission" date="2015-07" db="EMBL/GenBank/DDBJ databases">
        <authorList>
            <consortium name="Pathogen Informatics"/>
        </authorList>
    </citation>
    <scope>NUCLEOTIDE SEQUENCE [LARGE SCALE GENOMIC DNA]</scope>
    <source>
        <strain evidence="1 2">A325</strain>
    </source>
</reference>
<accession>A0A655YC92</accession>
<dbReference type="Proteomes" id="UP000046067">
    <property type="component" value="Unassembled WGS sequence"/>
</dbReference>
<gene>
    <name evidence="1" type="ORF">ERS013201_02306</name>
</gene>
<evidence type="ECO:0000313" key="2">
    <source>
        <dbReference type="Proteomes" id="UP000046067"/>
    </source>
</evidence>